<accession>A0AB74UGE8</accession>
<name>A0AB74UGE8_9VIRU</name>
<dbReference type="EMBL" id="PQ287320">
    <property type="protein sequence ID" value="XHV10514.1"/>
    <property type="molecule type" value="Genomic_DNA"/>
</dbReference>
<protein>
    <submittedName>
        <fullName evidence="1">Uncharacterized protein</fullName>
    </submittedName>
</protein>
<proteinExistence type="predicted"/>
<evidence type="ECO:0000313" key="1">
    <source>
        <dbReference type="EMBL" id="XHV10514.1"/>
    </source>
</evidence>
<reference evidence="1" key="1">
    <citation type="submission" date="2024-10" db="EMBL/GenBank/DDBJ databases">
        <title>Genetic diversity among independent isolates of the Dolichocephalovirinae subfamily.</title>
        <authorList>
            <person name="Ely B."/>
            <person name="Thomas Q."/>
            <person name="Mohammadi T."/>
        </authorList>
    </citation>
    <scope>NUCLEOTIDE SEQUENCE</scope>
</reference>
<gene>
    <name evidence="1" type="ORF">BL57_042c</name>
</gene>
<sequence>MAGNLEPELDRGHASLVVATADRGEVEVNVWKGGEPAPFVASPVRLGRIALDGKLEVQLYEGVTYKQYRGYSILRKSNTKAEAIAAGFLKE</sequence>
<organism evidence="1">
    <name type="scientific">Caulobacter phage BL57</name>
    <dbReference type="NCBI Taxonomy" id="3348355"/>
    <lineage>
        <taxon>Viruses</taxon>
    </lineage>
</organism>